<gene>
    <name evidence="2" type="ORF">DFR76_103304</name>
</gene>
<dbReference type="InterPro" id="IPR052164">
    <property type="entry name" value="Anthracycline_SecMetBiosynth"/>
</dbReference>
<dbReference type="Pfam" id="PF00903">
    <property type="entry name" value="Glyoxalase"/>
    <property type="match status" value="1"/>
</dbReference>
<keyword evidence="2" id="KW-0456">Lyase</keyword>
<protein>
    <submittedName>
        <fullName evidence="2">Putative enzyme related to lactoylglutathione lyase</fullName>
    </submittedName>
</protein>
<dbReference type="Gene3D" id="3.10.180.10">
    <property type="entry name" value="2,3-Dihydroxybiphenyl 1,2-Dioxygenase, domain 1"/>
    <property type="match status" value="1"/>
</dbReference>
<proteinExistence type="predicted"/>
<feature type="domain" description="VOC" evidence="1">
    <location>
        <begin position="4"/>
        <end position="114"/>
    </location>
</feature>
<dbReference type="InterPro" id="IPR004360">
    <property type="entry name" value="Glyas_Fos-R_dOase_dom"/>
</dbReference>
<dbReference type="EMBL" id="QQBC01000003">
    <property type="protein sequence ID" value="RDI67233.1"/>
    <property type="molecule type" value="Genomic_DNA"/>
</dbReference>
<keyword evidence="3" id="KW-1185">Reference proteome</keyword>
<dbReference type="AlphaFoldDB" id="A0A370I940"/>
<sequence length="114" mass="11809">MTNTLDAILYPVTDIEAAKAQFTALLGVEPAMDQPYYVHFETPGGQAVGLVPDGQARGMIGATAFWTVDDIDAHVKTLVEAGGTVTEEAHDVGGGKLVAIVKDAQGNVIGLAQS</sequence>
<dbReference type="SUPFAM" id="SSF54593">
    <property type="entry name" value="Glyoxalase/Bleomycin resistance protein/Dihydroxybiphenyl dioxygenase"/>
    <property type="match status" value="1"/>
</dbReference>
<organism evidence="2 3">
    <name type="scientific">Nocardia pseudobrasiliensis</name>
    <dbReference type="NCBI Taxonomy" id="45979"/>
    <lineage>
        <taxon>Bacteria</taxon>
        <taxon>Bacillati</taxon>
        <taxon>Actinomycetota</taxon>
        <taxon>Actinomycetes</taxon>
        <taxon>Mycobacteriales</taxon>
        <taxon>Nocardiaceae</taxon>
        <taxon>Nocardia</taxon>
    </lineage>
</organism>
<reference evidence="2 3" key="1">
    <citation type="submission" date="2018-07" db="EMBL/GenBank/DDBJ databases">
        <title>Genomic Encyclopedia of Type Strains, Phase IV (KMG-IV): sequencing the most valuable type-strain genomes for metagenomic binning, comparative biology and taxonomic classification.</title>
        <authorList>
            <person name="Goeker M."/>
        </authorList>
    </citation>
    <scope>NUCLEOTIDE SEQUENCE [LARGE SCALE GENOMIC DNA]</scope>
    <source>
        <strain evidence="2 3">DSM 44290</strain>
    </source>
</reference>
<accession>A0A370I940</accession>
<dbReference type="GO" id="GO:0016829">
    <property type="term" value="F:lyase activity"/>
    <property type="evidence" value="ECO:0007669"/>
    <property type="project" value="UniProtKB-KW"/>
</dbReference>
<comment type="caution">
    <text evidence="2">The sequence shown here is derived from an EMBL/GenBank/DDBJ whole genome shotgun (WGS) entry which is preliminary data.</text>
</comment>
<name>A0A370I940_9NOCA</name>
<dbReference type="InterPro" id="IPR029068">
    <property type="entry name" value="Glyas_Bleomycin-R_OHBP_Dase"/>
</dbReference>
<dbReference type="Proteomes" id="UP000254869">
    <property type="component" value="Unassembled WGS sequence"/>
</dbReference>
<dbReference type="RefSeq" id="WP_068007778.1">
    <property type="nucleotide sequence ID" value="NZ_QQBC01000003.1"/>
</dbReference>
<dbReference type="InterPro" id="IPR037523">
    <property type="entry name" value="VOC_core"/>
</dbReference>
<dbReference type="STRING" id="1210086.GCA_001613105_07346"/>
<evidence type="ECO:0000259" key="1">
    <source>
        <dbReference type="PROSITE" id="PS51819"/>
    </source>
</evidence>
<evidence type="ECO:0000313" key="3">
    <source>
        <dbReference type="Proteomes" id="UP000254869"/>
    </source>
</evidence>
<dbReference type="PANTHER" id="PTHR33993:SF2">
    <property type="entry name" value="VOC DOMAIN-CONTAINING PROTEIN"/>
    <property type="match status" value="1"/>
</dbReference>
<evidence type="ECO:0000313" key="2">
    <source>
        <dbReference type="EMBL" id="RDI67233.1"/>
    </source>
</evidence>
<dbReference type="PANTHER" id="PTHR33993">
    <property type="entry name" value="GLYOXALASE-RELATED"/>
    <property type="match status" value="1"/>
</dbReference>
<dbReference type="PROSITE" id="PS51819">
    <property type="entry name" value="VOC"/>
    <property type="match status" value="1"/>
</dbReference>